<evidence type="ECO:0000313" key="1">
    <source>
        <dbReference type="Ensembl" id="ENSRFEP00010022801.1"/>
    </source>
</evidence>
<organism evidence="1 2">
    <name type="scientific">Rhinolophus ferrumequinum</name>
    <name type="common">Greater horseshoe bat</name>
    <dbReference type="NCBI Taxonomy" id="59479"/>
    <lineage>
        <taxon>Eukaryota</taxon>
        <taxon>Metazoa</taxon>
        <taxon>Chordata</taxon>
        <taxon>Craniata</taxon>
        <taxon>Vertebrata</taxon>
        <taxon>Euteleostomi</taxon>
        <taxon>Mammalia</taxon>
        <taxon>Eutheria</taxon>
        <taxon>Laurasiatheria</taxon>
        <taxon>Chiroptera</taxon>
        <taxon>Yinpterochiroptera</taxon>
        <taxon>Rhinolophoidea</taxon>
        <taxon>Rhinolophidae</taxon>
        <taxon>Rhinolophinae</taxon>
        <taxon>Rhinolophus</taxon>
    </lineage>
</organism>
<dbReference type="InParanoid" id="A0A671FAT3"/>
<sequence length="61" mass="6687">MSESGEISEFAYIMELLARGKASVMGLEQTQHSQLTSKVRETGRPCGISEAGKQALTVRTW</sequence>
<reference evidence="1 2" key="1">
    <citation type="journal article" date="2015" name="Annu Rev Anim Biosci">
        <title>The Genome 10K Project: a way forward.</title>
        <authorList>
            <person name="Koepfli K.P."/>
            <person name="Paten B."/>
            <person name="O'Brien S.J."/>
            <person name="Koepfli K.P."/>
            <person name="Paten B."/>
            <person name="Antunes A."/>
            <person name="Belov K."/>
            <person name="Bustamante C."/>
            <person name="Castoe T.A."/>
            <person name="Clawson H."/>
            <person name="Crawford A.J."/>
            <person name="Diekhans M."/>
            <person name="Distel D."/>
            <person name="Durbin R."/>
            <person name="Earl D."/>
            <person name="Fujita M.K."/>
            <person name="Gamble T."/>
            <person name="Georges A."/>
            <person name="Gemmell N."/>
            <person name="Gilbert M.T."/>
            <person name="Graves J.M."/>
            <person name="Green R.E."/>
            <person name="Hickey G."/>
            <person name="Jarvis E.D."/>
            <person name="Johnson W."/>
            <person name="Komissarov A."/>
            <person name="Korf I."/>
            <person name="Kuhn R."/>
            <person name="Larkin D.M."/>
            <person name="Lewin H."/>
            <person name="Lopez J.V."/>
            <person name="Ma J."/>
            <person name="Marques-Bonet T."/>
            <person name="Miller W."/>
            <person name="Murphy R."/>
            <person name="Pevzner P."/>
            <person name="Shapiro B."/>
            <person name="Steiner C."/>
            <person name="Tamazian G."/>
            <person name="Venkatesh B."/>
            <person name="Wang J."/>
            <person name="Wayne R."/>
            <person name="Wiley E."/>
            <person name="Yang H."/>
            <person name="Zhang G."/>
            <person name="Haussler D."/>
            <person name="Ryder O."/>
            <person name="O'Brien S.J."/>
        </authorList>
    </citation>
    <scope>NUCLEOTIDE SEQUENCE</scope>
</reference>
<dbReference type="Proteomes" id="UP000472240">
    <property type="component" value="Chromosome 7"/>
</dbReference>
<proteinExistence type="predicted"/>
<evidence type="ECO:0000313" key="2">
    <source>
        <dbReference type="Proteomes" id="UP000472240"/>
    </source>
</evidence>
<keyword evidence="2" id="KW-1185">Reference proteome</keyword>
<evidence type="ECO:0008006" key="3">
    <source>
        <dbReference type="Google" id="ProtNLM"/>
    </source>
</evidence>
<dbReference type="AlphaFoldDB" id="A0A671FAT3"/>
<reference evidence="2" key="3">
    <citation type="submission" date="2018-12" db="EMBL/GenBank/DDBJ databases">
        <title>G10K-VGP greater horseshoe bat female genome, primary haplotype.</title>
        <authorList>
            <person name="Teeling E."/>
            <person name="Myers G."/>
            <person name="Vernes S."/>
            <person name="Pippel M."/>
            <person name="Winkler S."/>
            <person name="Fedrigo O."/>
            <person name="Rhie A."/>
            <person name="Koren S."/>
            <person name="Phillippy A."/>
            <person name="Lewin H."/>
            <person name="Damas J."/>
            <person name="Howe K."/>
            <person name="Mountcastle J."/>
            <person name="Jarvis E.D."/>
        </authorList>
    </citation>
    <scope>NUCLEOTIDE SEQUENCE [LARGE SCALE GENOMIC DNA]</scope>
</reference>
<dbReference type="GeneTree" id="ENSGT01090000263342"/>
<name>A0A671FAT3_RHIFE</name>
<protein>
    <recommendedName>
        <fullName evidence="3">Tripartite motif containing 36</fullName>
    </recommendedName>
</protein>
<dbReference type="Ensembl" id="ENSRFET00010024812.1">
    <property type="protein sequence ID" value="ENSRFEP00010022801.1"/>
    <property type="gene ID" value="ENSRFEG00010015267.1"/>
</dbReference>
<accession>A0A671FAT3</accession>
<reference evidence="1 2" key="2">
    <citation type="journal article" date="2018" name="Annu Rev Anim Biosci">
        <title>Bat Biology, Genomes, and the Bat1K Project: To Generate Chromosome-Level Genomes for All Living Bat Species.</title>
        <authorList>
            <person name="Teeling E.C."/>
            <person name="Vernes S.C."/>
            <person name="Davalos L.M."/>
            <person name="Ray D.A."/>
            <person name="Gilbert M.T.P."/>
            <person name="Myers E."/>
        </authorList>
    </citation>
    <scope>NUCLEOTIDE SEQUENCE</scope>
</reference>
<reference evidence="1" key="5">
    <citation type="submission" date="2025-09" db="UniProtKB">
        <authorList>
            <consortium name="Ensembl"/>
        </authorList>
    </citation>
    <scope>IDENTIFICATION</scope>
</reference>
<reference evidence="1" key="4">
    <citation type="submission" date="2025-08" db="UniProtKB">
        <authorList>
            <consortium name="Ensembl"/>
        </authorList>
    </citation>
    <scope>IDENTIFICATION</scope>
</reference>